<protein>
    <submittedName>
        <fullName evidence="1">Uncharacterized protein</fullName>
    </submittedName>
</protein>
<proteinExistence type="predicted"/>
<sequence>MNSEKSFLKNVLDYFGDSGCTCISKHPTDRNAVIANLSQASTQLLSDIKSTERRYLTISPTIVGSLVALLASDVDSVKETLLSILATLMGITPEYVNFLLHNCDPTPPCWADQTLLKEFRRLPSIQNNLAQSIERLLMSIPYESPLRASLLLFLPQYARRTTIIEHLHLYNNSKYQIFLTTSLRRILLRLTQFLSDKDTSSILQIILSQYRGSMDSENNVLRNSVQEEVELLLPDQSRPSHLRIEAIRSYLLTLSIRNFDRFFHNEFWACRYGQRNFVSDTFIVIPRCESPKNCDFCFWLLSKQESRNTERPLEPCLFAGVVKKATHLIHHRLSIEGHKQVFTTLQNFVYWDQLELSSMFPALLPLLSETAVVISRRRKTTHHAAFLEHVAVCGIHKLDTPDLNEPQRRSITSTLTRIGLNFPTVEGTDRIIHSFSTLFGRPISSPMNGIQDLTVRIMVEEGCEDLFASAPLEFHSPLRFRAVMNCPNI</sequence>
<comment type="caution">
    <text evidence="1">The sequence shown here is derived from an EMBL/GenBank/DDBJ whole genome shotgun (WGS) entry which is preliminary data.</text>
</comment>
<dbReference type="SUPFAM" id="SSF48371">
    <property type="entry name" value="ARM repeat"/>
    <property type="match status" value="1"/>
</dbReference>
<evidence type="ECO:0000313" key="2">
    <source>
        <dbReference type="Proteomes" id="UP001281761"/>
    </source>
</evidence>
<gene>
    <name evidence="1" type="ORF">BLNAU_20379</name>
</gene>
<dbReference type="Proteomes" id="UP001281761">
    <property type="component" value="Unassembled WGS sequence"/>
</dbReference>
<keyword evidence="2" id="KW-1185">Reference proteome</keyword>
<reference evidence="1 2" key="1">
    <citation type="journal article" date="2022" name="bioRxiv">
        <title>Genomics of Preaxostyla Flagellates Illuminates Evolutionary Transitions and the Path Towards Mitochondrial Loss.</title>
        <authorList>
            <person name="Novak L.V.F."/>
            <person name="Treitli S.C."/>
            <person name="Pyrih J."/>
            <person name="Halakuc P."/>
            <person name="Pipaliya S.V."/>
            <person name="Vacek V."/>
            <person name="Brzon O."/>
            <person name="Soukal P."/>
            <person name="Eme L."/>
            <person name="Dacks J.B."/>
            <person name="Karnkowska A."/>
            <person name="Elias M."/>
            <person name="Hampl V."/>
        </authorList>
    </citation>
    <scope>NUCLEOTIDE SEQUENCE [LARGE SCALE GENOMIC DNA]</scope>
    <source>
        <strain evidence="1">NAU3</strain>
        <tissue evidence="1">Gut</tissue>
    </source>
</reference>
<dbReference type="EMBL" id="JARBJD010000288">
    <property type="protein sequence ID" value="KAK2944686.1"/>
    <property type="molecule type" value="Genomic_DNA"/>
</dbReference>
<name>A0ABQ9WYV2_9EUKA</name>
<dbReference type="InterPro" id="IPR016024">
    <property type="entry name" value="ARM-type_fold"/>
</dbReference>
<organism evidence="1 2">
    <name type="scientific">Blattamonas nauphoetae</name>
    <dbReference type="NCBI Taxonomy" id="2049346"/>
    <lineage>
        <taxon>Eukaryota</taxon>
        <taxon>Metamonada</taxon>
        <taxon>Preaxostyla</taxon>
        <taxon>Oxymonadida</taxon>
        <taxon>Blattamonas</taxon>
    </lineage>
</organism>
<accession>A0ABQ9WYV2</accession>
<evidence type="ECO:0000313" key="1">
    <source>
        <dbReference type="EMBL" id="KAK2944686.1"/>
    </source>
</evidence>